<feature type="compositionally biased region" description="Basic and acidic residues" evidence="1">
    <location>
        <begin position="78"/>
        <end position="88"/>
    </location>
</feature>
<dbReference type="EMBL" id="CAJVPV010000663">
    <property type="protein sequence ID" value="CAG8468246.1"/>
    <property type="molecule type" value="Genomic_DNA"/>
</dbReference>
<evidence type="ECO:0000313" key="2">
    <source>
        <dbReference type="EMBL" id="CAG8468246.1"/>
    </source>
</evidence>
<reference evidence="2" key="1">
    <citation type="submission" date="2021-06" db="EMBL/GenBank/DDBJ databases">
        <authorList>
            <person name="Kallberg Y."/>
            <person name="Tangrot J."/>
            <person name="Rosling A."/>
        </authorList>
    </citation>
    <scope>NUCLEOTIDE SEQUENCE</scope>
    <source>
        <strain evidence="2">CL551</strain>
    </source>
</reference>
<proteinExistence type="predicted"/>
<organism evidence="2 3">
    <name type="scientific">Acaulospora morrowiae</name>
    <dbReference type="NCBI Taxonomy" id="94023"/>
    <lineage>
        <taxon>Eukaryota</taxon>
        <taxon>Fungi</taxon>
        <taxon>Fungi incertae sedis</taxon>
        <taxon>Mucoromycota</taxon>
        <taxon>Glomeromycotina</taxon>
        <taxon>Glomeromycetes</taxon>
        <taxon>Diversisporales</taxon>
        <taxon>Acaulosporaceae</taxon>
        <taxon>Acaulospora</taxon>
    </lineage>
</organism>
<dbReference type="Proteomes" id="UP000789342">
    <property type="component" value="Unassembled WGS sequence"/>
</dbReference>
<comment type="caution">
    <text evidence="2">The sequence shown here is derived from an EMBL/GenBank/DDBJ whole genome shotgun (WGS) entry which is preliminary data.</text>
</comment>
<keyword evidence="3" id="KW-1185">Reference proteome</keyword>
<dbReference type="AlphaFoldDB" id="A0A9N8W1Z3"/>
<gene>
    <name evidence="2" type="ORF">AMORRO_LOCUS1732</name>
</gene>
<feature type="compositionally biased region" description="Basic and acidic residues" evidence="1">
    <location>
        <begin position="97"/>
        <end position="112"/>
    </location>
</feature>
<evidence type="ECO:0000256" key="1">
    <source>
        <dbReference type="SAM" id="MobiDB-lite"/>
    </source>
</evidence>
<protein>
    <submittedName>
        <fullName evidence="2">9674_t:CDS:1</fullName>
    </submittedName>
</protein>
<accession>A0A9N8W1Z3</accession>
<feature type="compositionally biased region" description="Basic and acidic residues" evidence="1">
    <location>
        <begin position="61"/>
        <end position="72"/>
    </location>
</feature>
<evidence type="ECO:0000313" key="3">
    <source>
        <dbReference type="Proteomes" id="UP000789342"/>
    </source>
</evidence>
<feature type="compositionally biased region" description="Basic and acidic residues" evidence="1">
    <location>
        <begin position="8"/>
        <end position="31"/>
    </location>
</feature>
<sequence>MKQTPSEKNLDCGDSRKRGHNTEDCPKKDKFSQGSSGTEGMQLDENGELGHSSKDSYTANPEERYISIEENKSVTNHEQQEERRERRLQQHPCRNTKHLEKITTSHPSKDLEECPDNDEILTMEDKRNNNVNEGEGNIGGCLEEKTILMRADPATKKSDQPSRIIMIREEDTPLCKRNSLTINLILKTLGIQ</sequence>
<feature type="region of interest" description="Disordered" evidence="1">
    <location>
        <begin position="1"/>
        <end position="112"/>
    </location>
</feature>
<name>A0A9N8W1Z3_9GLOM</name>